<accession>A0A1H5Q625</accession>
<reference evidence="2" key="1">
    <citation type="submission" date="2016-10" db="EMBL/GenBank/DDBJ databases">
        <authorList>
            <person name="Varghese N."/>
            <person name="Submissions S."/>
        </authorList>
    </citation>
    <scope>NUCLEOTIDE SEQUENCE [LARGE SCALE GENOMIC DNA]</scope>
    <source>
        <strain evidence="2">DSM 44654</strain>
    </source>
</reference>
<dbReference type="EMBL" id="FNUJ01000001">
    <property type="protein sequence ID" value="SEF20717.1"/>
    <property type="molecule type" value="Genomic_DNA"/>
</dbReference>
<sequence>MVRTGARIVVDEVFLSGAESQRRFLAALDGLDVLWVGVRCDAAEAVHRGVRYDVEVDTTHAEPVTCAKTVAARVY</sequence>
<evidence type="ECO:0000313" key="1">
    <source>
        <dbReference type="EMBL" id="SEF20717.1"/>
    </source>
</evidence>
<dbReference type="Pfam" id="PF07931">
    <property type="entry name" value="CPT"/>
    <property type="match status" value="1"/>
</dbReference>
<dbReference type="GO" id="GO:0016740">
    <property type="term" value="F:transferase activity"/>
    <property type="evidence" value="ECO:0007669"/>
    <property type="project" value="UniProtKB-KW"/>
</dbReference>
<keyword evidence="1" id="KW-0808">Transferase</keyword>
<gene>
    <name evidence="1" type="ORF">SAMN05421837_101500</name>
</gene>
<dbReference type="Gene3D" id="3.40.50.300">
    <property type="entry name" value="P-loop containing nucleotide triphosphate hydrolases"/>
    <property type="match status" value="1"/>
</dbReference>
<dbReference type="InterPro" id="IPR027417">
    <property type="entry name" value="P-loop_NTPase"/>
</dbReference>
<dbReference type="AlphaFoldDB" id="A0A1H5Q625"/>
<name>A0A1H5Q625_9PSEU</name>
<proteinExistence type="predicted"/>
<evidence type="ECO:0000313" key="2">
    <source>
        <dbReference type="Proteomes" id="UP000198878"/>
    </source>
</evidence>
<keyword evidence="2" id="KW-1185">Reference proteome</keyword>
<organism evidence="1 2">
    <name type="scientific">Amycolatopsis pretoriensis</name>
    <dbReference type="NCBI Taxonomy" id="218821"/>
    <lineage>
        <taxon>Bacteria</taxon>
        <taxon>Bacillati</taxon>
        <taxon>Actinomycetota</taxon>
        <taxon>Actinomycetes</taxon>
        <taxon>Pseudonocardiales</taxon>
        <taxon>Pseudonocardiaceae</taxon>
        <taxon>Amycolatopsis</taxon>
    </lineage>
</organism>
<dbReference type="Proteomes" id="UP000198878">
    <property type="component" value="Unassembled WGS sequence"/>
</dbReference>
<dbReference type="STRING" id="218821.SAMN05421837_101500"/>
<protein>
    <submittedName>
        <fullName evidence="1">Chloramphenicol 3-O phosphotransferase</fullName>
    </submittedName>
</protein>